<dbReference type="OrthoDB" id="20028at2759"/>
<evidence type="ECO:0000256" key="4">
    <source>
        <dbReference type="ARBA" id="ARBA00022676"/>
    </source>
</evidence>
<comment type="subcellular location">
    <subcellularLocation>
        <location evidence="1">Endoplasmic reticulum membrane</location>
        <topology evidence="1">Multi-pass membrane protein</topology>
    </subcellularLocation>
</comment>
<evidence type="ECO:0000256" key="6">
    <source>
        <dbReference type="ARBA" id="ARBA00022692"/>
    </source>
</evidence>
<evidence type="ECO:0000256" key="9">
    <source>
        <dbReference type="ARBA" id="ARBA00023136"/>
    </source>
</evidence>
<feature type="transmembrane region" description="Helical" evidence="11">
    <location>
        <begin position="413"/>
        <end position="436"/>
    </location>
</feature>
<dbReference type="PANTHER" id="PTHR12646:SF0">
    <property type="entry name" value="DOL-P-MAN:MAN(5)GLCNAC(2)-PP-DOL ALPHA-1,3-MANNOSYLTRANSFERASE"/>
    <property type="match status" value="1"/>
</dbReference>
<evidence type="ECO:0000256" key="7">
    <source>
        <dbReference type="ARBA" id="ARBA00022824"/>
    </source>
</evidence>
<dbReference type="GO" id="GO:0052925">
    <property type="term" value="F:dol-P-Man:Man(5)GlcNAc(2)-PP-Dol alpha-1,3-mannosyltransferase activity"/>
    <property type="evidence" value="ECO:0007669"/>
    <property type="project" value="UniProtKB-EC"/>
</dbReference>
<evidence type="ECO:0000256" key="8">
    <source>
        <dbReference type="ARBA" id="ARBA00022989"/>
    </source>
</evidence>
<keyword evidence="13" id="KW-1185">Reference proteome</keyword>
<name>A0A9W7GJJ3_9STRA</name>
<proteinExistence type="predicted"/>
<keyword evidence="4" id="KW-0328">Glycosyltransferase</keyword>
<dbReference type="Proteomes" id="UP001165065">
    <property type="component" value="Unassembled WGS sequence"/>
</dbReference>
<keyword evidence="5" id="KW-0808">Transferase</keyword>
<gene>
    <name evidence="12" type="ORF">TrCOL_g9337</name>
</gene>
<feature type="transmembrane region" description="Helical" evidence="11">
    <location>
        <begin position="350"/>
        <end position="371"/>
    </location>
</feature>
<dbReference type="EMBL" id="BRYA01001530">
    <property type="protein sequence ID" value="GMI45030.1"/>
    <property type="molecule type" value="Genomic_DNA"/>
</dbReference>
<sequence>MLSSIPPPSPLPTLALVLFLESLLSYVILTKVPYTEIDWVAYMSEVSGYVHGERNYYNLSGATGPLVYPAGFLYVYEWMRWYAGGDGRDVRKAQWVFVGVYITNRVIVAGIYKKAMVDGRKGRDLAVGKWKYLISLVLLTLSKRVHSLYSLRLFNDCITVLLMNLAILIFISPSVPFRNHVASLVYSLSVSVKMNSLLYAPAVLLLYLQSSSVASTIASLSICAGVQLALGYPFLSTFPVPYLRKAFELDRVFFYKWTVNLKFLPEAVFLSKPLSLLLLAAHVASIIYLISSFLTLAKSQSKPLRNLLVRPLSPPPPSSTPNPQYVCYLLWSTHFLGIAFARTLHYQFYAWYFDSLPLLTMVAIGQPFVSFLSRSSFPSPHPIVSYGATSLLVMGMVEYAFNVYPASKTSSGILQAAHGGLVVAVLIGGGKGINVFDTKKKGKHKKTK</sequence>
<feature type="transmembrane region" description="Helical" evidence="11">
    <location>
        <begin position="55"/>
        <end position="75"/>
    </location>
</feature>
<feature type="transmembrane region" description="Helical" evidence="11">
    <location>
        <begin position="184"/>
        <end position="208"/>
    </location>
</feature>
<feature type="transmembrane region" description="Helical" evidence="11">
    <location>
        <begin position="95"/>
        <end position="112"/>
    </location>
</feature>
<keyword evidence="6 11" id="KW-0812">Transmembrane</keyword>
<keyword evidence="9 11" id="KW-0472">Membrane</keyword>
<accession>A0A9W7GJJ3</accession>
<protein>
    <recommendedName>
        <fullName evidence="3">dolichyl-P-Man:Man5GlcNAc2-PP-dolichol alpha-1,3-mannosyltransferase</fullName>
        <ecNumber evidence="3">2.4.1.258</ecNumber>
    </recommendedName>
</protein>
<evidence type="ECO:0000256" key="3">
    <source>
        <dbReference type="ARBA" id="ARBA00011964"/>
    </source>
</evidence>
<feature type="transmembrane region" description="Helical" evidence="11">
    <location>
        <begin position="12"/>
        <end position="34"/>
    </location>
</feature>
<keyword evidence="7" id="KW-0256">Endoplasmic reticulum</keyword>
<evidence type="ECO:0000256" key="1">
    <source>
        <dbReference type="ARBA" id="ARBA00004477"/>
    </source>
</evidence>
<keyword evidence="8 11" id="KW-1133">Transmembrane helix</keyword>
<dbReference type="InterPro" id="IPR007873">
    <property type="entry name" value="Glycosyltransferase_ALG3"/>
</dbReference>
<reference evidence="13" key="1">
    <citation type="journal article" date="2023" name="Commun. Biol.">
        <title>Genome analysis of Parmales, the sister group of diatoms, reveals the evolutionary specialization of diatoms from phago-mixotrophs to photoautotrophs.</title>
        <authorList>
            <person name="Ban H."/>
            <person name="Sato S."/>
            <person name="Yoshikawa S."/>
            <person name="Yamada K."/>
            <person name="Nakamura Y."/>
            <person name="Ichinomiya M."/>
            <person name="Sato N."/>
            <person name="Blanc-Mathieu R."/>
            <person name="Endo H."/>
            <person name="Kuwata A."/>
            <person name="Ogata H."/>
        </authorList>
    </citation>
    <scope>NUCLEOTIDE SEQUENCE [LARGE SCALE GENOMIC DNA]</scope>
</reference>
<comment type="catalytic activity">
    <reaction evidence="10">
        <text>an alpha-D-Man-(1-&gt;2)-alpha-D-Man-(1-&gt;2)-alpha-D-Man-(1-&gt;3)-[alpha-D-Man-(1-&gt;6)]-beta-D-Man-(1-&gt;4)-beta-D-GlcNAc-(1-&gt;4)-alpha-D-GlcNAc-diphospho-di-trans,poly-cis-dolichol + a di-trans,poly-cis-dolichyl beta-D-mannosyl phosphate = an alpha-D-Man-(1-&gt;2)-alpha-D-Man-(1-&gt;2)-alpha-D-Man-(1-&gt;3)-[alpha-D-Man-(1-&gt;3)-alpha-D-Man-(1-&gt;6)]-beta-D-Man-(1-&gt;4)-beta-D-GlcNAc-(1-&gt;4)-alpha-D-GlcNAc-diphospho-di-trans,poly-cis-dolichol + a di-trans,poly-cis-dolichyl phosphate + H(+)</text>
        <dbReference type="Rhea" id="RHEA:29527"/>
        <dbReference type="Rhea" id="RHEA-COMP:19498"/>
        <dbReference type="Rhea" id="RHEA-COMP:19501"/>
        <dbReference type="Rhea" id="RHEA-COMP:19516"/>
        <dbReference type="Rhea" id="RHEA-COMP:19517"/>
        <dbReference type="ChEBI" id="CHEBI:15378"/>
        <dbReference type="ChEBI" id="CHEBI:57683"/>
        <dbReference type="ChEBI" id="CHEBI:58211"/>
        <dbReference type="ChEBI" id="CHEBI:132515"/>
        <dbReference type="ChEBI" id="CHEBI:132516"/>
        <dbReference type="EC" id="2.4.1.258"/>
    </reaction>
    <physiologicalReaction direction="left-to-right" evidence="10">
        <dbReference type="Rhea" id="RHEA:29528"/>
    </physiologicalReaction>
</comment>
<evidence type="ECO:0000313" key="12">
    <source>
        <dbReference type="EMBL" id="GMI45030.1"/>
    </source>
</evidence>
<feature type="transmembrane region" description="Helical" evidence="11">
    <location>
        <begin position="215"/>
        <end position="235"/>
    </location>
</feature>
<comment type="caution">
    <text evidence="12">The sequence shown here is derived from an EMBL/GenBank/DDBJ whole genome shotgun (WGS) entry which is preliminary data.</text>
</comment>
<dbReference type="Pfam" id="PF05208">
    <property type="entry name" value="ALG3"/>
    <property type="match status" value="1"/>
</dbReference>
<evidence type="ECO:0000256" key="2">
    <source>
        <dbReference type="ARBA" id="ARBA00004922"/>
    </source>
</evidence>
<feature type="transmembrane region" description="Helical" evidence="11">
    <location>
        <begin position="153"/>
        <end position="172"/>
    </location>
</feature>
<dbReference type="EC" id="2.4.1.258" evidence="3"/>
<evidence type="ECO:0000313" key="13">
    <source>
        <dbReference type="Proteomes" id="UP001165065"/>
    </source>
</evidence>
<evidence type="ECO:0000256" key="11">
    <source>
        <dbReference type="SAM" id="Phobius"/>
    </source>
</evidence>
<dbReference type="PANTHER" id="PTHR12646">
    <property type="entry name" value="NOT56 - RELATED"/>
    <property type="match status" value="1"/>
</dbReference>
<evidence type="ECO:0000256" key="5">
    <source>
        <dbReference type="ARBA" id="ARBA00022679"/>
    </source>
</evidence>
<dbReference type="AlphaFoldDB" id="A0A9W7GJJ3"/>
<dbReference type="GO" id="GO:0005789">
    <property type="term" value="C:endoplasmic reticulum membrane"/>
    <property type="evidence" value="ECO:0007669"/>
    <property type="project" value="UniProtKB-SubCell"/>
</dbReference>
<organism evidence="12 13">
    <name type="scientific">Triparma columacea</name>
    <dbReference type="NCBI Taxonomy" id="722753"/>
    <lineage>
        <taxon>Eukaryota</taxon>
        <taxon>Sar</taxon>
        <taxon>Stramenopiles</taxon>
        <taxon>Ochrophyta</taxon>
        <taxon>Bolidophyceae</taxon>
        <taxon>Parmales</taxon>
        <taxon>Triparmaceae</taxon>
        <taxon>Triparma</taxon>
    </lineage>
</organism>
<comment type="pathway">
    <text evidence="2">Protein modification; protein glycosylation.</text>
</comment>
<feature type="transmembrane region" description="Helical" evidence="11">
    <location>
        <begin position="274"/>
        <end position="297"/>
    </location>
</feature>
<evidence type="ECO:0000256" key="10">
    <source>
        <dbReference type="ARBA" id="ARBA00049506"/>
    </source>
</evidence>